<dbReference type="SUPFAM" id="SSF52540">
    <property type="entry name" value="P-loop containing nucleoside triphosphate hydrolases"/>
    <property type="match status" value="1"/>
</dbReference>
<keyword evidence="3" id="KW-0238">DNA-binding</keyword>
<dbReference type="GO" id="GO:0006310">
    <property type="term" value="P:DNA recombination"/>
    <property type="evidence" value="ECO:0007669"/>
    <property type="project" value="TreeGrafter"/>
</dbReference>
<evidence type="ECO:0000256" key="3">
    <source>
        <dbReference type="ARBA" id="ARBA00023125"/>
    </source>
</evidence>
<dbReference type="GO" id="GO:0005524">
    <property type="term" value="F:ATP binding"/>
    <property type="evidence" value="ECO:0007669"/>
    <property type="project" value="UniProtKB-KW"/>
</dbReference>
<protein>
    <submittedName>
        <fullName evidence="6">ATP-dependent DNA helicase</fullName>
    </submittedName>
</protein>
<dbReference type="PANTHER" id="PTHR30580:SF1">
    <property type="entry name" value="COMF OPERON PROTEIN 1"/>
    <property type="match status" value="1"/>
</dbReference>
<keyword evidence="2" id="KW-0067">ATP-binding</keyword>
<dbReference type="EMBL" id="CP018906">
    <property type="protein sequence ID" value="AQW22360.1"/>
    <property type="molecule type" value="Genomic_DNA"/>
</dbReference>
<dbReference type="GO" id="GO:0016787">
    <property type="term" value="F:hydrolase activity"/>
    <property type="evidence" value="ECO:0007669"/>
    <property type="project" value="InterPro"/>
</dbReference>
<accession>A0A1S6QLA0</accession>
<dbReference type="PROSITE" id="PS51194">
    <property type="entry name" value="HELICASE_CTER"/>
    <property type="match status" value="1"/>
</dbReference>
<dbReference type="Gene3D" id="3.40.50.300">
    <property type="entry name" value="P-loop containing nucleotide triphosphate hydrolases"/>
    <property type="match status" value="2"/>
</dbReference>
<keyword evidence="6" id="KW-0347">Helicase</keyword>
<feature type="domain" description="Helicase ATP-binding" evidence="4">
    <location>
        <begin position="113"/>
        <end position="265"/>
    </location>
</feature>
<dbReference type="CDD" id="cd17925">
    <property type="entry name" value="DEXDc_ComFA"/>
    <property type="match status" value="1"/>
</dbReference>
<dbReference type="eggNOG" id="COG4098">
    <property type="taxonomic scope" value="Bacteria"/>
</dbReference>
<proteinExistence type="predicted"/>
<evidence type="ECO:0000313" key="7">
    <source>
        <dbReference type="Proteomes" id="UP000030361"/>
    </source>
</evidence>
<dbReference type="PANTHER" id="PTHR30580">
    <property type="entry name" value="PRIMOSOMAL PROTEIN N"/>
    <property type="match status" value="1"/>
</dbReference>
<evidence type="ECO:0000259" key="5">
    <source>
        <dbReference type="PROSITE" id="PS51194"/>
    </source>
</evidence>
<keyword evidence="6" id="KW-0378">Hydrolase</keyword>
<evidence type="ECO:0000259" key="4">
    <source>
        <dbReference type="PROSITE" id="PS51192"/>
    </source>
</evidence>
<dbReference type="GO" id="GO:0006270">
    <property type="term" value="P:DNA replication initiation"/>
    <property type="evidence" value="ECO:0007669"/>
    <property type="project" value="TreeGrafter"/>
</dbReference>
<keyword evidence="7" id="KW-1185">Reference proteome</keyword>
<organism evidence="6 7">
    <name type="scientific">Lentilactobacillus curieae</name>
    <dbReference type="NCBI Taxonomy" id="1138822"/>
    <lineage>
        <taxon>Bacteria</taxon>
        <taxon>Bacillati</taxon>
        <taxon>Bacillota</taxon>
        <taxon>Bacilli</taxon>
        <taxon>Lactobacillales</taxon>
        <taxon>Lactobacillaceae</taxon>
        <taxon>Lentilactobacillus</taxon>
    </lineage>
</organism>
<dbReference type="GO" id="GO:0006302">
    <property type="term" value="P:double-strand break repair"/>
    <property type="evidence" value="ECO:0007669"/>
    <property type="project" value="TreeGrafter"/>
</dbReference>
<feature type="domain" description="Helicase C-terminal" evidence="5">
    <location>
        <begin position="297"/>
        <end position="440"/>
    </location>
</feature>
<dbReference type="AlphaFoldDB" id="A0A1S6QLA0"/>
<reference evidence="6 7" key="1">
    <citation type="journal article" date="2015" name="Genome Announc.">
        <title>Genome Sequence of Lactobacillus curieae CCTCC M 2011381T, a Novel Producer of Gamma-aminobutyric Acid.</title>
        <authorList>
            <person name="Wang Y."/>
            <person name="Wang Y."/>
            <person name="Lang C."/>
            <person name="Wei D."/>
            <person name="Xu P."/>
            <person name="Xie J."/>
        </authorList>
    </citation>
    <scope>NUCLEOTIDE SEQUENCE [LARGE SCALE GENOMIC DNA]</scope>
    <source>
        <strain evidence="6 7">CCTCC M 2011381</strain>
    </source>
</reference>
<dbReference type="InterPro" id="IPR027417">
    <property type="entry name" value="P-loop_NTPase"/>
</dbReference>
<dbReference type="InterPro" id="IPR006935">
    <property type="entry name" value="Helicase/UvrB_N"/>
</dbReference>
<dbReference type="Pfam" id="PF04851">
    <property type="entry name" value="ResIII"/>
    <property type="match status" value="1"/>
</dbReference>
<dbReference type="InterPro" id="IPR014001">
    <property type="entry name" value="Helicase_ATP-bd"/>
</dbReference>
<dbReference type="SMART" id="SM00490">
    <property type="entry name" value="HELICc"/>
    <property type="match status" value="1"/>
</dbReference>
<evidence type="ECO:0000256" key="2">
    <source>
        <dbReference type="ARBA" id="ARBA00022840"/>
    </source>
</evidence>
<gene>
    <name evidence="6" type="ORF">PL11_007840</name>
</gene>
<dbReference type="InterPro" id="IPR001650">
    <property type="entry name" value="Helicase_C-like"/>
</dbReference>
<dbReference type="KEGG" id="lcu:PL11_007840"/>
<evidence type="ECO:0000256" key="1">
    <source>
        <dbReference type="ARBA" id="ARBA00022741"/>
    </source>
</evidence>
<dbReference type="GO" id="GO:0003677">
    <property type="term" value="F:DNA binding"/>
    <property type="evidence" value="ECO:0007669"/>
    <property type="project" value="UniProtKB-KW"/>
</dbReference>
<name>A0A1S6QLA0_9LACO</name>
<dbReference type="GO" id="GO:0043138">
    <property type="term" value="F:3'-5' DNA helicase activity"/>
    <property type="evidence" value="ECO:0007669"/>
    <property type="project" value="TreeGrafter"/>
</dbReference>
<dbReference type="Pfam" id="PF00271">
    <property type="entry name" value="Helicase_C"/>
    <property type="match status" value="1"/>
</dbReference>
<dbReference type="PROSITE" id="PS51192">
    <property type="entry name" value="HELICASE_ATP_BIND_1"/>
    <property type="match status" value="1"/>
</dbReference>
<sequence>MIHDIAELYGRQINSQLVSENILTDSRIVRINSLKLVHGIPVCQRCGAKLNRKLAQLPNDNYYCYACIHMGRVDSLSQLITVAEPNAFSVPVKPLAWSGNLTSSQSECSKAIVNVVDNLQTHLLWAVTGAGKTEMIFAGIEKALLDRKRVAIASPRIDVINELYPRLKAAFPNTKICLLHGRTDTRYQYSQLTVCTTHQLLRFRRAFDLLIIDEVDVFPYAGNPQLHFAAGQAAKTRASRLYLTATPDDYLLKLIKKKKITTSYLPRRYHGYPLPEITVKKTTHLRQMIDQGKLPTAIIKIIKQIVGRQLLLIFVPKISDLSLVGRALALFSKDWRYETVHSADPQRIEKVQAMRDGKLDFLITTTILERGVTFRNLSVIVLNADNDIFGTPALVQIAGRVGRSADYPGGLVQFFVEQRTAKIKAAQMQIKKMNKMKNET</sequence>
<keyword evidence="1" id="KW-0547">Nucleotide-binding</keyword>
<dbReference type="SMART" id="SM00487">
    <property type="entry name" value="DEXDc"/>
    <property type="match status" value="1"/>
</dbReference>
<dbReference type="Proteomes" id="UP000030361">
    <property type="component" value="Chromosome"/>
</dbReference>
<dbReference type="OrthoDB" id="2077914at2"/>
<evidence type="ECO:0000313" key="6">
    <source>
        <dbReference type="EMBL" id="AQW22360.1"/>
    </source>
</evidence>